<accession>A0ABP0RZE5</accession>
<evidence type="ECO:0000313" key="2">
    <source>
        <dbReference type="Proteomes" id="UP001642484"/>
    </source>
</evidence>
<dbReference type="Proteomes" id="UP001642484">
    <property type="component" value="Unassembled WGS sequence"/>
</dbReference>
<keyword evidence="2" id="KW-1185">Reference proteome</keyword>
<comment type="caution">
    <text evidence="1">The sequence shown here is derived from an EMBL/GenBank/DDBJ whole genome shotgun (WGS) entry which is preliminary data.</text>
</comment>
<evidence type="ECO:0000313" key="1">
    <source>
        <dbReference type="EMBL" id="CAK9105431.1"/>
    </source>
</evidence>
<gene>
    <name evidence="1" type="ORF">CCMP2556_LOCUS49349</name>
</gene>
<sequence>MAAAPKNIRDYKLCLSLKKDLAYQILAGAPVTSLDDATKQYEKVLGFKALQNKVIVFKIGEPVYHSGVAPKTESKSKKKKRVLAEMDKLAEAVASMDSSKKPRVDEK</sequence>
<reference evidence="1 2" key="1">
    <citation type="submission" date="2024-02" db="EMBL/GenBank/DDBJ databases">
        <authorList>
            <person name="Chen Y."/>
            <person name="Shah S."/>
            <person name="Dougan E. K."/>
            <person name="Thang M."/>
            <person name="Chan C."/>
        </authorList>
    </citation>
    <scope>NUCLEOTIDE SEQUENCE [LARGE SCALE GENOMIC DNA]</scope>
</reference>
<name>A0ABP0RZE5_9DINO</name>
<protein>
    <submittedName>
        <fullName evidence="1">Uncharacterized protein</fullName>
    </submittedName>
</protein>
<organism evidence="1 2">
    <name type="scientific">Durusdinium trenchii</name>
    <dbReference type="NCBI Taxonomy" id="1381693"/>
    <lineage>
        <taxon>Eukaryota</taxon>
        <taxon>Sar</taxon>
        <taxon>Alveolata</taxon>
        <taxon>Dinophyceae</taxon>
        <taxon>Suessiales</taxon>
        <taxon>Symbiodiniaceae</taxon>
        <taxon>Durusdinium</taxon>
    </lineage>
</organism>
<proteinExistence type="predicted"/>
<dbReference type="EMBL" id="CAXAMN010026732">
    <property type="protein sequence ID" value="CAK9105431.1"/>
    <property type="molecule type" value="Genomic_DNA"/>
</dbReference>